<reference evidence="2" key="2">
    <citation type="journal article" date="2018" name="Front. Microbiol.">
        <title>NGS of Virus-Derived Small RNAs as a Diagnostic Method Used to Determine Viromes of Hungarian Vineyards.</title>
        <authorList>
            <person name="Czotter N."/>
            <person name="Molnar J."/>
            <person name="Szabo E."/>
            <person name="Demian E."/>
            <person name="Kontra L."/>
            <person name="Baksa I."/>
            <person name="Szittya G."/>
            <person name="Kocsis L."/>
            <person name="Deak T."/>
            <person name="Tusnady G.E."/>
            <person name="Burgyan J."/>
            <person name="Varallyay E."/>
        </authorList>
    </citation>
    <scope>NUCLEOTIDE SEQUENCE</scope>
    <source>
        <strain evidence="2">HU4CS</strain>
    </source>
</reference>
<dbReference type="EMBL" id="KT005394">
    <property type="protein sequence ID" value="ALD88463.1"/>
    <property type="molecule type" value="Genomic_RNA"/>
</dbReference>
<evidence type="ECO:0000256" key="1">
    <source>
        <dbReference type="SAM" id="MobiDB-lite"/>
    </source>
</evidence>
<proteinExistence type="predicted"/>
<sequence>TLLLSQKPPPSAKTSATASSPAQCMTLSSFTSVLCVLSAPPTLSVSSAPKATKRSTAGSPPPPGTTSNISSPRRQPIG</sequence>
<name>A0A188LYK9_9VIRU</name>
<feature type="region of interest" description="Disordered" evidence="1">
    <location>
        <begin position="1"/>
        <end position="21"/>
    </location>
</feature>
<organism evidence="2">
    <name type="scientific">Grapevine Syrah virus 1</name>
    <dbReference type="NCBI Taxonomy" id="630199"/>
    <lineage>
        <taxon>Viruses</taxon>
        <taxon>Riboviria</taxon>
        <taxon>Orthornavirae</taxon>
        <taxon>Kitrinoviricota</taxon>
        <taxon>Alsuviricetes</taxon>
        <taxon>Tymovirales</taxon>
        <taxon>Tymoviridae</taxon>
        <taxon>Marafivirus</taxon>
        <taxon>Marafivirus syrahense</taxon>
    </lineage>
</organism>
<feature type="region of interest" description="Disordered" evidence="1">
    <location>
        <begin position="43"/>
        <end position="78"/>
    </location>
</feature>
<evidence type="ECO:0000313" key="2">
    <source>
        <dbReference type="EMBL" id="ALD88463.1"/>
    </source>
</evidence>
<feature type="non-terminal residue" evidence="2">
    <location>
        <position position="78"/>
    </location>
</feature>
<feature type="non-terminal residue" evidence="2">
    <location>
        <position position="1"/>
    </location>
</feature>
<feature type="compositionally biased region" description="Low complexity" evidence="1">
    <location>
        <begin position="12"/>
        <end position="21"/>
    </location>
</feature>
<accession>A0A188LYK9</accession>
<protein>
    <submittedName>
        <fullName evidence="2">Movement protein</fullName>
    </submittedName>
</protein>
<reference evidence="2" key="1">
    <citation type="journal article" date="2015" name="J. Plant Pathol.">
        <title>First description of Grapevine Syrah virus 1 in vineyards of Hungary.</title>
        <authorList>
            <person name="Czotter N."/>
            <person name="Szabo E."/>
            <person name="Molnar J."/>
            <person name="Kocsis L."/>
            <person name="Deak T."/>
            <person name="Bisztray G."/>
            <person name="Tusnady G.E."/>
            <person name="Burgyan J."/>
            <person name="Varallyay E."/>
        </authorList>
    </citation>
    <scope>NUCLEOTIDE SEQUENCE</scope>
    <source>
        <strain evidence="2">HU4CS</strain>
    </source>
</reference>